<dbReference type="PANTHER" id="PTHR43736">
    <property type="entry name" value="ADP-RIBOSE PYROPHOSPHATASE"/>
    <property type="match status" value="1"/>
</dbReference>
<reference evidence="3" key="1">
    <citation type="submission" date="2022-06" db="EMBL/GenBank/DDBJ databases">
        <title>Solitalea sp. MAHUQ-68 isolated from rhizospheric soil.</title>
        <authorList>
            <person name="Huq M.A."/>
        </authorList>
    </citation>
    <scope>NUCLEOTIDE SEQUENCE</scope>
    <source>
        <strain evidence="3">MAHUQ-68</strain>
    </source>
</reference>
<dbReference type="AlphaFoldDB" id="A0A9X2F3M8"/>
<dbReference type="InterPro" id="IPR000086">
    <property type="entry name" value="NUDIX_hydrolase_dom"/>
</dbReference>
<accession>A0A9X2F3M8</accession>
<dbReference type="Proteomes" id="UP001155182">
    <property type="component" value="Unassembled WGS sequence"/>
</dbReference>
<organism evidence="3 4">
    <name type="scientific">Solitalea agri</name>
    <dbReference type="NCBI Taxonomy" id="2953739"/>
    <lineage>
        <taxon>Bacteria</taxon>
        <taxon>Pseudomonadati</taxon>
        <taxon>Bacteroidota</taxon>
        <taxon>Sphingobacteriia</taxon>
        <taxon>Sphingobacteriales</taxon>
        <taxon>Sphingobacteriaceae</taxon>
        <taxon>Solitalea</taxon>
    </lineage>
</organism>
<dbReference type="PROSITE" id="PS51462">
    <property type="entry name" value="NUDIX"/>
    <property type="match status" value="1"/>
</dbReference>
<dbReference type="EMBL" id="JAMWYS010000053">
    <property type="protein sequence ID" value="MCO4294152.1"/>
    <property type="molecule type" value="Genomic_DNA"/>
</dbReference>
<proteinExistence type="predicted"/>
<dbReference type="PANTHER" id="PTHR43736:SF1">
    <property type="entry name" value="DIHYDRONEOPTERIN TRIPHOSPHATE DIPHOSPHATASE"/>
    <property type="match status" value="1"/>
</dbReference>
<dbReference type="PROSITE" id="PS00893">
    <property type="entry name" value="NUDIX_BOX"/>
    <property type="match status" value="1"/>
</dbReference>
<dbReference type="SUPFAM" id="SSF55811">
    <property type="entry name" value="Nudix"/>
    <property type="match status" value="1"/>
</dbReference>
<dbReference type="RefSeq" id="WP_252589136.1">
    <property type="nucleotide sequence ID" value="NZ_JAMWYS010000053.1"/>
</dbReference>
<evidence type="ECO:0000259" key="2">
    <source>
        <dbReference type="PROSITE" id="PS51462"/>
    </source>
</evidence>
<dbReference type="InterPro" id="IPR020084">
    <property type="entry name" value="NUDIX_hydrolase_CS"/>
</dbReference>
<dbReference type="Gene3D" id="3.90.79.10">
    <property type="entry name" value="Nucleoside Triphosphate Pyrophosphohydrolase"/>
    <property type="match status" value="1"/>
</dbReference>
<evidence type="ECO:0000313" key="4">
    <source>
        <dbReference type="Proteomes" id="UP001155182"/>
    </source>
</evidence>
<dbReference type="InterPro" id="IPR015797">
    <property type="entry name" value="NUDIX_hydrolase-like_dom_sf"/>
</dbReference>
<dbReference type="GO" id="GO:0016787">
    <property type="term" value="F:hydrolase activity"/>
    <property type="evidence" value="ECO:0007669"/>
    <property type="project" value="UniProtKB-KW"/>
</dbReference>
<comment type="caution">
    <text evidence="3">The sequence shown here is derived from an EMBL/GenBank/DDBJ whole genome shotgun (WGS) entry which is preliminary data.</text>
</comment>
<keyword evidence="1" id="KW-0378">Hydrolase</keyword>
<evidence type="ECO:0000256" key="1">
    <source>
        <dbReference type="ARBA" id="ARBA00022801"/>
    </source>
</evidence>
<evidence type="ECO:0000313" key="3">
    <source>
        <dbReference type="EMBL" id="MCO4294152.1"/>
    </source>
</evidence>
<gene>
    <name evidence="3" type="ORF">NF867_14920</name>
</gene>
<sequence length="201" mass="23341">MAQRYIIYIKDTPLFIIQPDGLPKDTIIFTVNEDNITFEIEKILRGDSPKAIVLETESPERALKNLTRKFRYIEAAGGLVKNKNDEYLFIYRLNKWDLPKGKLEKNESIVECAIREVEEECGVTISSVGQELPSTYHMYKLKDEVVLKRTYWFSMNYDGNQQLVPQTEEDIMEVVWVSNDNFDMVKSNTYPAIKDLLTNLG</sequence>
<name>A0A9X2F3M8_9SPHI</name>
<protein>
    <submittedName>
        <fullName evidence="3">NUDIX domain-containing protein</fullName>
    </submittedName>
</protein>
<dbReference type="Pfam" id="PF00293">
    <property type="entry name" value="NUDIX"/>
    <property type="match status" value="1"/>
</dbReference>
<dbReference type="CDD" id="cd03673">
    <property type="entry name" value="NUDIX_Ap6A_hydrolase"/>
    <property type="match status" value="1"/>
</dbReference>
<keyword evidence="4" id="KW-1185">Reference proteome</keyword>
<feature type="domain" description="Nudix hydrolase" evidence="2">
    <location>
        <begin position="71"/>
        <end position="198"/>
    </location>
</feature>